<keyword evidence="3" id="KW-1185">Reference proteome</keyword>
<sequence>MDSPPEPHSIRITTSGKIKSWVAFALDFLEKDENANRPLVFHTLPGPSKPADKDKPAVNASNVTNTIPRLVSVVEIIKREYIKLLETKHSTRLIGLHQYNQIGTLEDLGIVEATTDADEDGEEQRALELTMALEGKNFPKQKQTPYMKITLCCSELPDLVTKGATYQSPSRRRMSKSARARAKKRQRKNGEQAAGVRDEDEEDPNGE</sequence>
<reference evidence="2 3" key="1">
    <citation type="submission" date="2024-02" db="EMBL/GenBank/DDBJ databases">
        <title>A draft genome for the cacao thread blight pathogen Marasmius crinis-equi.</title>
        <authorList>
            <person name="Cohen S.P."/>
            <person name="Baruah I.K."/>
            <person name="Amoako-Attah I."/>
            <person name="Bukari Y."/>
            <person name="Meinhardt L.W."/>
            <person name="Bailey B.A."/>
        </authorList>
    </citation>
    <scope>NUCLEOTIDE SEQUENCE [LARGE SCALE GENOMIC DNA]</scope>
    <source>
        <strain evidence="2 3">GH-76</strain>
    </source>
</reference>
<accession>A0ABR3FFM6</accession>
<dbReference type="Proteomes" id="UP001465976">
    <property type="component" value="Unassembled WGS sequence"/>
</dbReference>
<organism evidence="2 3">
    <name type="scientific">Marasmius crinis-equi</name>
    <dbReference type="NCBI Taxonomy" id="585013"/>
    <lineage>
        <taxon>Eukaryota</taxon>
        <taxon>Fungi</taxon>
        <taxon>Dikarya</taxon>
        <taxon>Basidiomycota</taxon>
        <taxon>Agaricomycotina</taxon>
        <taxon>Agaricomycetes</taxon>
        <taxon>Agaricomycetidae</taxon>
        <taxon>Agaricales</taxon>
        <taxon>Marasmiineae</taxon>
        <taxon>Marasmiaceae</taxon>
        <taxon>Marasmius</taxon>
    </lineage>
</organism>
<protein>
    <recommendedName>
        <fullName evidence="4">DNA/RNA-binding protein Alba-like domain-containing protein</fullName>
    </recommendedName>
</protein>
<evidence type="ECO:0000256" key="1">
    <source>
        <dbReference type="SAM" id="MobiDB-lite"/>
    </source>
</evidence>
<feature type="region of interest" description="Disordered" evidence="1">
    <location>
        <begin position="163"/>
        <end position="207"/>
    </location>
</feature>
<name>A0ABR3FFM6_9AGAR</name>
<evidence type="ECO:0000313" key="3">
    <source>
        <dbReference type="Proteomes" id="UP001465976"/>
    </source>
</evidence>
<gene>
    <name evidence="2" type="ORF">V5O48_007955</name>
</gene>
<dbReference type="EMBL" id="JBAHYK010000441">
    <property type="protein sequence ID" value="KAL0573986.1"/>
    <property type="molecule type" value="Genomic_DNA"/>
</dbReference>
<comment type="caution">
    <text evidence="2">The sequence shown here is derived from an EMBL/GenBank/DDBJ whole genome shotgun (WGS) entry which is preliminary data.</text>
</comment>
<evidence type="ECO:0008006" key="4">
    <source>
        <dbReference type="Google" id="ProtNLM"/>
    </source>
</evidence>
<proteinExistence type="predicted"/>
<feature type="compositionally biased region" description="Acidic residues" evidence="1">
    <location>
        <begin position="198"/>
        <end position="207"/>
    </location>
</feature>
<evidence type="ECO:0000313" key="2">
    <source>
        <dbReference type="EMBL" id="KAL0573986.1"/>
    </source>
</evidence>
<feature type="compositionally biased region" description="Basic residues" evidence="1">
    <location>
        <begin position="170"/>
        <end position="187"/>
    </location>
</feature>